<dbReference type="EMBL" id="PNFZ01000003">
    <property type="protein sequence ID" value="PMB98048.1"/>
    <property type="molecule type" value="Genomic_DNA"/>
</dbReference>
<accession>A0A2N6PH84</accession>
<gene>
    <name evidence="1" type="ORF">CJ198_06620</name>
</gene>
<organism evidence="1 2">
    <name type="scientific">Brevibacterium luteolum</name>
    <dbReference type="NCBI Taxonomy" id="199591"/>
    <lineage>
        <taxon>Bacteria</taxon>
        <taxon>Bacillati</taxon>
        <taxon>Actinomycetota</taxon>
        <taxon>Actinomycetes</taxon>
        <taxon>Micrococcales</taxon>
        <taxon>Brevibacteriaceae</taxon>
        <taxon>Brevibacterium</taxon>
    </lineage>
</organism>
<sequence>MCPRLPGAMSRVLPGVPAPDARFRWLLHRLLYWLLAMGLLRRWLLAIRPLRLEGPAAVDAGIARRRRGHLGLGCRRCRWLPVGVLRRVAH</sequence>
<reference evidence="1 2" key="1">
    <citation type="submission" date="2017-09" db="EMBL/GenBank/DDBJ databases">
        <title>Bacterial strain isolated from the female urinary microbiota.</title>
        <authorList>
            <person name="Thomas-White K."/>
            <person name="Kumar N."/>
            <person name="Forster S."/>
            <person name="Putonti C."/>
            <person name="Lawley T."/>
            <person name="Wolfe A.J."/>
        </authorList>
    </citation>
    <scope>NUCLEOTIDE SEQUENCE [LARGE SCALE GENOMIC DNA]</scope>
    <source>
        <strain evidence="1 2">UMB0680</strain>
    </source>
</reference>
<proteinExistence type="predicted"/>
<protein>
    <submittedName>
        <fullName evidence="1">Uncharacterized protein</fullName>
    </submittedName>
</protein>
<name>A0A2N6PH84_9MICO</name>
<keyword evidence="2" id="KW-1185">Reference proteome</keyword>
<evidence type="ECO:0000313" key="1">
    <source>
        <dbReference type="EMBL" id="PMB98048.1"/>
    </source>
</evidence>
<dbReference type="Proteomes" id="UP000235703">
    <property type="component" value="Unassembled WGS sequence"/>
</dbReference>
<comment type="caution">
    <text evidence="1">The sequence shown here is derived from an EMBL/GenBank/DDBJ whole genome shotgun (WGS) entry which is preliminary data.</text>
</comment>
<evidence type="ECO:0000313" key="2">
    <source>
        <dbReference type="Proteomes" id="UP000235703"/>
    </source>
</evidence>
<dbReference type="AlphaFoldDB" id="A0A2N6PH84"/>